<reference evidence="1 2" key="1">
    <citation type="submission" date="2019-07" db="EMBL/GenBank/DDBJ databases">
        <title>Whole genome shotgun sequence of Enterococcus villorum NBRC 100699.</title>
        <authorList>
            <person name="Hosoyama A."/>
            <person name="Uohara A."/>
            <person name="Ohji S."/>
            <person name="Ichikawa N."/>
        </authorList>
    </citation>
    <scope>NUCLEOTIDE SEQUENCE [LARGE SCALE GENOMIC DNA]</scope>
    <source>
        <strain evidence="1 2">NBRC 100699</strain>
    </source>
</reference>
<accession>A0A511J514</accession>
<name>A0A511J514_9ENTE</name>
<dbReference type="EMBL" id="BJWF01000048">
    <property type="protein sequence ID" value="GEL93096.1"/>
    <property type="molecule type" value="Genomic_DNA"/>
</dbReference>
<comment type="caution">
    <text evidence="1">The sequence shown here is derived from an EMBL/GenBank/DDBJ whole genome shotgun (WGS) entry which is preliminary data.</text>
</comment>
<evidence type="ECO:0000313" key="1">
    <source>
        <dbReference type="EMBL" id="GEL93096.1"/>
    </source>
</evidence>
<sequence>MDESLKTEIIESTKEEFPDLSEERITNLLEIILLEIESYNSCKNVISWEKLKNVISEVLYQIIKNESEKTVSSVRRGDTTISYASTANAVSELLLGYGDLIRRVIGCGGLEFF</sequence>
<evidence type="ECO:0000313" key="2">
    <source>
        <dbReference type="Proteomes" id="UP000321830"/>
    </source>
</evidence>
<organism evidence="1 2">
    <name type="scientific">Enterococcus villorum</name>
    <dbReference type="NCBI Taxonomy" id="112904"/>
    <lineage>
        <taxon>Bacteria</taxon>
        <taxon>Bacillati</taxon>
        <taxon>Bacillota</taxon>
        <taxon>Bacilli</taxon>
        <taxon>Lactobacillales</taxon>
        <taxon>Enterococcaceae</taxon>
        <taxon>Enterococcus</taxon>
    </lineage>
</organism>
<dbReference type="Proteomes" id="UP000321830">
    <property type="component" value="Unassembled WGS sequence"/>
</dbReference>
<dbReference type="RefSeq" id="WP_010752294.1">
    <property type="nucleotide sequence ID" value="NZ_BJWF01000048.1"/>
</dbReference>
<gene>
    <name evidence="1" type="ORF">EVI01_24330</name>
</gene>
<protein>
    <submittedName>
        <fullName evidence="1">Uncharacterized protein</fullName>
    </submittedName>
</protein>
<proteinExistence type="predicted"/>
<dbReference type="AlphaFoldDB" id="A0A511J514"/>